<organism evidence="2 3">
    <name type="scientific">Mycobacterium syngnathidarum</name>
    <dbReference type="NCBI Taxonomy" id="1908205"/>
    <lineage>
        <taxon>Bacteria</taxon>
        <taxon>Bacillati</taxon>
        <taxon>Actinomycetota</taxon>
        <taxon>Actinomycetes</taxon>
        <taxon>Mycobacteriales</taxon>
        <taxon>Mycobacteriaceae</taxon>
        <taxon>Mycobacterium</taxon>
    </lineage>
</organism>
<keyword evidence="3" id="KW-1185">Reference proteome</keyword>
<sequence length="394" mass="43357">MRIAISGAGVAGAALAHWLHRTGHAPTLIERAPAFRTGGYMIDFWGIGYRVARKMGIEPAIRDAGYDVQSVRTLGPDGSTQAELRVDVFRRMIGNDFVSLPRGDLAAAIYRTVEDDVPTVFSDSITGIDQRPDGVRVTFENTPADDFDLVIGADGLHSNVRGLVFGPEERFEHYLGCKVAACVVDGYRPRTGATTSDAYLTYSIPGRQIGQFTLRGDRTMFLFVFRDEHGHHDMTPKEQLHNQFDDAGWECREILTAVDAVDDLYFDVVSQIRMDHWSQDRVLLIGDAAGCISLLGGEGTGLAITEAYALAGELAGAEGDHRRAFASYEALLRPFIEGKQAGAERMLGFFATRTRFGLWFRNVALRAMNLSRPVAGLFTGSVRDDLDLPDYRIG</sequence>
<evidence type="ECO:0000313" key="3">
    <source>
        <dbReference type="Proteomes" id="UP000179636"/>
    </source>
</evidence>
<protein>
    <recommendedName>
        <fullName evidence="1">FAD-binding domain-containing protein</fullName>
    </recommendedName>
</protein>
<dbReference type="PANTHER" id="PTHR46865:SF8">
    <property type="entry name" value="POSSIBLE OXIDOREDUCTASE"/>
    <property type="match status" value="1"/>
</dbReference>
<dbReference type="Pfam" id="PF01494">
    <property type="entry name" value="FAD_binding_3"/>
    <property type="match status" value="1"/>
</dbReference>
<dbReference type="EMBL" id="MLHV01000037">
    <property type="protein sequence ID" value="OHT90835.1"/>
    <property type="molecule type" value="Genomic_DNA"/>
</dbReference>
<dbReference type="NCBIfam" id="NF005761">
    <property type="entry name" value="PRK07588.1"/>
    <property type="match status" value="1"/>
</dbReference>
<dbReference type="RefSeq" id="WP_070946761.1">
    <property type="nucleotide sequence ID" value="NZ_MLHV01000037.1"/>
</dbReference>
<evidence type="ECO:0000313" key="2">
    <source>
        <dbReference type="EMBL" id="OHT90835.1"/>
    </source>
</evidence>
<dbReference type="SUPFAM" id="SSF51905">
    <property type="entry name" value="FAD/NAD(P)-binding domain"/>
    <property type="match status" value="1"/>
</dbReference>
<feature type="domain" description="FAD-binding" evidence="1">
    <location>
        <begin position="3"/>
        <end position="319"/>
    </location>
</feature>
<dbReference type="OrthoDB" id="3356051at2"/>
<dbReference type="AlphaFoldDB" id="A0A1S1JY58"/>
<comment type="caution">
    <text evidence="2">The sequence shown here is derived from an EMBL/GenBank/DDBJ whole genome shotgun (WGS) entry which is preliminary data.</text>
</comment>
<dbReference type="InterPro" id="IPR002938">
    <property type="entry name" value="FAD-bd"/>
</dbReference>
<gene>
    <name evidence="2" type="ORF">BKG61_26525</name>
</gene>
<dbReference type="GO" id="GO:0071949">
    <property type="term" value="F:FAD binding"/>
    <property type="evidence" value="ECO:0007669"/>
    <property type="project" value="InterPro"/>
</dbReference>
<dbReference type="InterPro" id="IPR051704">
    <property type="entry name" value="FAD_aromatic-hydroxylase"/>
</dbReference>
<dbReference type="InterPro" id="IPR036188">
    <property type="entry name" value="FAD/NAD-bd_sf"/>
</dbReference>
<dbReference type="Proteomes" id="UP000179636">
    <property type="component" value="Unassembled WGS sequence"/>
</dbReference>
<evidence type="ECO:0000259" key="1">
    <source>
        <dbReference type="Pfam" id="PF01494"/>
    </source>
</evidence>
<name>A0A1S1JY58_9MYCO</name>
<dbReference type="Gene3D" id="3.30.9.10">
    <property type="entry name" value="D-Amino Acid Oxidase, subunit A, domain 2"/>
    <property type="match status" value="1"/>
</dbReference>
<reference evidence="2 3" key="1">
    <citation type="submission" date="2016-10" db="EMBL/GenBank/DDBJ databases">
        <title>Evaluation of Human, Animal and Environmental Mycobacterium chelonae Isolates by Core Genome Phylogenomic Analysis, Targeted Gene Comparison, and Anti-microbial Susceptibility Patterns: A Tale of Mistaken Identities.</title>
        <authorList>
            <person name="Fogelson S.B."/>
            <person name="Camus A.C."/>
            <person name="Lorenz W."/>
            <person name="Vasireddy R."/>
            <person name="Vasireddy S."/>
            <person name="Smith T."/>
            <person name="Brown-Elliott B.A."/>
            <person name="Wallace R.J.Jr."/>
            <person name="Hasan N.A."/>
            <person name="Reischl U."/>
            <person name="Sanchez S."/>
        </authorList>
    </citation>
    <scope>NUCLEOTIDE SEQUENCE [LARGE SCALE GENOMIC DNA]</scope>
    <source>
        <strain evidence="2 3">24999</strain>
    </source>
</reference>
<dbReference type="PANTHER" id="PTHR46865">
    <property type="entry name" value="OXIDOREDUCTASE-RELATED"/>
    <property type="match status" value="1"/>
</dbReference>
<proteinExistence type="predicted"/>
<accession>A0A1S1JY58</accession>
<dbReference type="PRINTS" id="PR00420">
    <property type="entry name" value="RNGMNOXGNASE"/>
</dbReference>
<dbReference type="Gene3D" id="3.50.50.60">
    <property type="entry name" value="FAD/NAD(P)-binding domain"/>
    <property type="match status" value="1"/>
</dbReference>
<dbReference type="STRING" id="1908205.BKG60_27790"/>